<dbReference type="InterPro" id="IPR000008">
    <property type="entry name" value="C2_dom"/>
</dbReference>
<accession>A0A8J4B5K3</accession>
<keyword evidence="1" id="KW-0479">Metal-binding</keyword>
<feature type="region of interest" description="Disordered" evidence="3">
    <location>
        <begin position="463"/>
        <end position="490"/>
    </location>
</feature>
<evidence type="ECO:0000256" key="3">
    <source>
        <dbReference type="SAM" id="MobiDB-lite"/>
    </source>
</evidence>
<feature type="region of interest" description="Disordered" evidence="3">
    <location>
        <begin position="517"/>
        <end position="653"/>
    </location>
</feature>
<dbReference type="GO" id="GO:0005509">
    <property type="term" value="F:calcium ion binding"/>
    <property type="evidence" value="ECO:0007669"/>
    <property type="project" value="TreeGrafter"/>
</dbReference>
<dbReference type="SMART" id="SM00239">
    <property type="entry name" value="C2"/>
    <property type="match status" value="1"/>
</dbReference>
<proteinExistence type="predicted"/>
<feature type="compositionally biased region" description="Gly residues" evidence="3">
    <location>
        <begin position="601"/>
        <end position="616"/>
    </location>
</feature>
<reference evidence="5" key="1">
    <citation type="journal article" date="2021" name="Proc. Natl. Acad. Sci. U.S.A.">
        <title>Three genomes in the algal genus Volvox reveal the fate of a haploid sex-determining region after a transition to homothallism.</title>
        <authorList>
            <person name="Yamamoto K."/>
            <person name="Hamaji T."/>
            <person name="Kawai-Toyooka H."/>
            <person name="Matsuzaki R."/>
            <person name="Takahashi F."/>
            <person name="Nishimura Y."/>
            <person name="Kawachi M."/>
            <person name="Noguchi H."/>
            <person name="Minakuchi Y."/>
            <person name="Umen J.G."/>
            <person name="Toyoda A."/>
            <person name="Nozaki H."/>
        </authorList>
    </citation>
    <scope>NUCLEOTIDE SEQUENCE</scope>
    <source>
        <strain evidence="5">NIES-3780</strain>
    </source>
</reference>
<dbReference type="EMBL" id="BNCO01000016">
    <property type="protein sequence ID" value="GIL53739.1"/>
    <property type="molecule type" value="Genomic_DNA"/>
</dbReference>
<feature type="compositionally biased region" description="Gly residues" evidence="3">
    <location>
        <begin position="551"/>
        <end position="562"/>
    </location>
</feature>
<feature type="compositionally biased region" description="Basic and acidic residues" evidence="3">
    <location>
        <begin position="534"/>
        <end position="550"/>
    </location>
</feature>
<feature type="compositionally biased region" description="Basic and acidic residues" evidence="3">
    <location>
        <begin position="518"/>
        <end position="527"/>
    </location>
</feature>
<dbReference type="CDD" id="cd00030">
    <property type="entry name" value="C2"/>
    <property type="match status" value="1"/>
</dbReference>
<sequence length="653" mass="69948">MAAYCNVHLRVIGGHELPKTDMFSQIDPYVVVSFMGETLGRTVTRDNNPNPVWEEDFFFEAEEDDDGLHGTIVFDLYDEEVTKDEYVGSVRLDLESLSPEMLLRPIELPVAYKNDKRGQKLARGAPRARLALQLVATGKGFSSYALELEEAEGVILDERSETVLVPVPDTEESVWVGLRFMRRSTQILLLSTADPRAAPNPAVWYDLAYSGSSSLRMERLQYRKPVKMLGLKVWSELRATNVPIDTKLSKVRILERERRLVDTIDPADVLVGHGYMIGMPFLAAVKELSKRPTVHVDAAVQAIWIRMDPNQPQPAQLLQLDYSDQRLGRDAAEVVALVDDTSPGSKKGTNGGGGGRKGYEGKFPALRICSTSSELNKGYELAFFGDGGRAAAGPIVTVSEAFRRPKPVLGGLYDIVHTVELRDAFVGEALEEIGLGCYELMKASRTWRLGKLLNAATRTELGDIDEGGYGNGSGRGGVEGDGNGGPGGIGSAGDLIQSWLSCIPCLMPPRADAYLEEEQAKGGDKKSGRSLKHKEREDGRDNGRRHDRSGGGDGYNHRGGSGSRIKSSSIYGTEGVGNSSARAPPSTRIGATAGRLANPSSGGGGAAADGASGGGALTTRGSVGAAASVGSSSGRSAGLATYNSTKMKYMSRS</sequence>
<organism evidence="5 6">
    <name type="scientific">Volvox africanus</name>
    <dbReference type="NCBI Taxonomy" id="51714"/>
    <lineage>
        <taxon>Eukaryota</taxon>
        <taxon>Viridiplantae</taxon>
        <taxon>Chlorophyta</taxon>
        <taxon>core chlorophytes</taxon>
        <taxon>Chlorophyceae</taxon>
        <taxon>CS clade</taxon>
        <taxon>Chlamydomonadales</taxon>
        <taxon>Volvocaceae</taxon>
        <taxon>Volvox</taxon>
    </lineage>
</organism>
<protein>
    <recommendedName>
        <fullName evidence="4">C2 domain-containing protein</fullName>
    </recommendedName>
</protein>
<dbReference type="AlphaFoldDB" id="A0A8J4B5K3"/>
<comment type="caution">
    <text evidence="5">The sequence shown here is derived from an EMBL/GenBank/DDBJ whole genome shotgun (WGS) entry which is preliminary data.</text>
</comment>
<dbReference type="Pfam" id="PF00168">
    <property type="entry name" value="C2"/>
    <property type="match status" value="1"/>
</dbReference>
<dbReference type="InterPro" id="IPR035892">
    <property type="entry name" value="C2_domain_sf"/>
</dbReference>
<keyword evidence="2" id="KW-0106">Calcium</keyword>
<dbReference type="Gene3D" id="2.60.40.150">
    <property type="entry name" value="C2 domain"/>
    <property type="match status" value="1"/>
</dbReference>
<dbReference type="PANTHER" id="PTHR45911">
    <property type="entry name" value="C2 DOMAIN-CONTAINING PROTEIN"/>
    <property type="match status" value="1"/>
</dbReference>
<feature type="domain" description="C2" evidence="4">
    <location>
        <begin position="1"/>
        <end position="110"/>
    </location>
</feature>
<evidence type="ECO:0000256" key="2">
    <source>
        <dbReference type="ARBA" id="ARBA00022837"/>
    </source>
</evidence>
<gene>
    <name evidence="5" type="ORF">Vafri_9342</name>
</gene>
<dbReference type="Proteomes" id="UP000747399">
    <property type="component" value="Unassembled WGS sequence"/>
</dbReference>
<dbReference type="PROSITE" id="PS50004">
    <property type="entry name" value="C2"/>
    <property type="match status" value="1"/>
</dbReference>
<feature type="compositionally biased region" description="Low complexity" evidence="3">
    <location>
        <begin position="563"/>
        <end position="572"/>
    </location>
</feature>
<dbReference type="SUPFAM" id="SSF49562">
    <property type="entry name" value="C2 domain (Calcium/lipid-binding domain, CaLB)"/>
    <property type="match status" value="1"/>
</dbReference>
<evidence type="ECO:0000259" key="4">
    <source>
        <dbReference type="PROSITE" id="PS50004"/>
    </source>
</evidence>
<feature type="compositionally biased region" description="Low complexity" evidence="3">
    <location>
        <begin position="620"/>
        <end position="638"/>
    </location>
</feature>
<evidence type="ECO:0000313" key="6">
    <source>
        <dbReference type="Proteomes" id="UP000747399"/>
    </source>
</evidence>
<feature type="compositionally biased region" description="Polar residues" evidence="3">
    <location>
        <begin position="641"/>
        <end position="653"/>
    </location>
</feature>
<feature type="compositionally biased region" description="Gly residues" evidence="3">
    <location>
        <begin position="467"/>
        <end position="490"/>
    </location>
</feature>
<dbReference type="GO" id="GO:0016020">
    <property type="term" value="C:membrane"/>
    <property type="evidence" value="ECO:0007669"/>
    <property type="project" value="TreeGrafter"/>
</dbReference>
<evidence type="ECO:0000313" key="5">
    <source>
        <dbReference type="EMBL" id="GIL53739.1"/>
    </source>
</evidence>
<dbReference type="PANTHER" id="PTHR45911:SF4">
    <property type="entry name" value="MULTIPLE C2 AND TRANSMEMBRANE DOMAIN-CONTAINING PROTEIN"/>
    <property type="match status" value="1"/>
</dbReference>
<name>A0A8J4B5K3_9CHLO</name>
<keyword evidence="6" id="KW-1185">Reference proteome</keyword>
<evidence type="ECO:0000256" key="1">
    <source>
        <dbReference type="ARBA" id="ARBA00022723"/>
    </source>
</evidence>